<reference evidence="2" key="2">
    <citation type="submission" date="2021-02" db="EMBL/GenBank/DDBJ databases">
        <authorList>
            <person name="Kimball J.A."/>
            <person name="Haas M.W."/>
            <person name="Macchietto M."/>
            <person name="Kono T."/>
            <person name="Duquette J."/>
            <person name="Shao M."/>
        </authorList>
    </citation>
    <scope>NUCLEOTIDE SEQUENCE</scope>
    <source>
        <tissue evidence="2">Fresh leaf tissue</tissue>
    </source>
</reference>
<dbReference type="EMBL" id="JAAALK010000085">
    <property type="protein sequence ID" value="KAG8083592.1"/>
    <property type="molecule type" value="Genomic_DNA"/>
</dbReference>
<evidence type="ECO:0000313" key="2">
    <source>
        <dbReference type="EMBL" id="KAG8083592.1"/>
    </source>
</evidence>
<comment type="caution">
    <text evidence="2">The sequence shown here is derived from an EMBL/GenBank/DDBJ whole genome shotgun (WGS) entry which is preliminary data.</text>
</comment>
<accession>A0A8J5T987</accession>
<dbReference type="AlphaFoldDB" id="A0A8J5T987"/>
<evidence type="ECO:0000313" key="3">
    <source>
        <dbReference type="Proteomes" id="UP000729402"/>
    </source>
</evidence>
<dbReference type="Proteomes" id="UP000729402">
    <property type="component" value="Unassembled WGS sequence"/>
</dbReference>
<name>A0A8J5T987_ZIZPA</name>
<evidence type="ECO:0000256" key="1">
    <source>
        <dbReference type="SAM" id="MobiDB-lite"/>
    </source>
</evidence>
<feature type="region of interest" description="Disordered" evidence="1">
    <location>
        <begin position="1"/>
        <end position="20"/>
    </location>
</feature>
<proteinExistence type="predicted"/>
<protein>
    <submittedName>
        <fullName evidence="2">Uncharacterized protein</fullName>
    </submittedName>
</protein>
<gene>
    <name evidence="2" type="ORF">GUJ93_ZPchr0015g6992</name>
</gene>
<keyword evidence="3" id="KW-1185">Reference proteome</keyword>
<sequence length="70" mass="7561">MSEADLRTDGGSEGKPCIEKTQSRSYGGKIVIVSAMSGGLCSARHGRMPAECTVFRLEIFCLLAVTNIFY</sequence>
<organism evidence="2 3">
    <name type="scientific">Zizania palustris</name>
    <name type="common">Northern wild rice</name>
    <dbReference type="NCBI Taxonomy" id="103762"/>
    <lineage>
        <taxon>Eukaryota</taxon>
        <taxon>Viridiplantae</taxon>
        <taxon>Streptophyta</taxon>
        <taxon>Embryophyta</taxon>
        <taxon>Tracheophyta</taxon>
        <taxon>Spermatophyta</taxon>
        <taxon>Magnoliopsida</taxon>
        <taxon>Liliopsida</taxon>
        <taxon>Poales</taxon>
        <taxon>Poaceae</taxon>
        <taxon>BOP clade</taxon>
        <taxon>Oryzoideae</taxon>
        <taxon>Oryzeae</taxon>
        <taxon>Zizaniinae</taxon>
        <taxon>Zizania</taxon>
    </lineage>
</organism>
<reference evidence="2" key="1">
    <citation type="journal article" date="2021" name="bioRxiv">
        <title>Whole Genome Assembly and Annotation of Northern Wild Rice, Zizania palustris L., Supports a Whole Genome Duplication in the Zizania Genus.</title>
        <authorList>
            <person name="Haas M."/>
            <person name="Kono T."/>
            <person name="Macchietto M."/>
            <person name="Millas R."/>
            <person name="McGilp L."/>
            <person name="Shao M."/>
            <person name="Duquette J."/>
            <person name="Hirsch C.N."/>
            <person name="Kimball J."/>
        </authorList>
    </citation>
    <scope>NUCLEOTIDE SEQUENCE</scope>
    <source>
        <tissue evidence="2">Fresh leaf tissue</tissue>
    </source>
</reference>